<organism evidence="7 8">
    <name type="scientific">Oryctolagus cuniculus</name>
    <name type="common">Rabbit</name>
    <dbReference type="NCBI Taxonomy" id="9986"/>
    <lineage>
        <taxon>Eukaryota</taxon>
        <taxon>Metazoa</taxon>
        <taxon>Chordata</taxon>
        <taxon>Craniata</taxon>
        <taxon>Vertebrata</taxon>
        <taxon>Euteleostomi</taxon>
        <taxon>Mammalia</taxon>
        <taxon>Eutheria</taxon>
        <taxon>Euarchontoglires</taxon>
        <taxon>Glires</taxon>
        <taxon>Lagomorpha</taxon>
        <taxon>Leporidae</taxon>
        <taxon>Oryctolagus</taxon>
    </lineage>
</organism>
<dbReference type="PROSITE" id="PS51265">
    <property type="entry name" value="ZF_DBF4"/>
    <property type="match status" value="1"/>
</dbReference>
<evidence type="ECO:0000256" key="2">
    <source>
        <dbReference type="ARBA" id="ARBA00022771"/>
    </source>
</evidence>
<keyword evidence="8" id="KW-1185">Reference proteome</keyword>
<dbReference type="PANTHER" id="PTHR21639:SF5">
    <property type="entry name" value="DBF4-TYPE ZINC FINGER-CONTAINING PROTEIN 2"/>
    <property type="match status" value="1"/>
</dbReference>
<reference evidence="7" key="3">
    <citation type="submission" date="2025-09" db="UniProtKB">
        <authorList>
            <consortium name="Ensembl"/>
        </authorList>
    </citation>
    <scope>IDENTIFICATION</scope>
    <source>
        <strain evidence="7">Thorbecke</strain>
    </source>
</reference>
<dbReference type="GO" id="GO:0003676">
    <property type="term" value="F:nucleic acid binding"/>
    <property type="evidence" value="ECO:0007669"/>
    <property type="project" value="InterPro"/>
</dbReference>
<dbReference type="eggNOG" id="ENOG502RXIX">
    <property type="taxonomic scope" value="Eukaryota"/>
</dbReference>
<evidence type="ECO:0000256" key="4">
    <source>
        <dbReference type="PROSITE-ProRule" id="PRU00600"/>
    </source>
</evidence>
<dbReference type="GeneTree" id="ENSGT00440000037606"/>
<dbReference type="AlphaFoldDB" id="G1SX64"/>
<dbReference type="EMBL" id="AAGW02042325">
    <property type="status" value="NOT_ANNOTATED_CDS"/>
    <property type="molecule type" value="Genomic_DNA"/>
</dbReference>
<dbReference type="Pfam" id="PF07535">
    <property type="entry name" value="zf-DBF"/>
    <property type="match status" value="1"/>
</dbReference>
<accession>G1SX64</accession>
<dbReference type="HOGENOM" id="CLU_230228_0_0_1"/>
<feature type="compositionally biased region" description="Polar residues" evidence="5">
    <location>
        <begin position="269"/>
        <end position="280"/>
    </location>
</feature>
<feature type="region of interest" description="Disordered" evidence="5">
    <location>
        <begin position="60"/>
        <end position="126"/>
    </location>
</feature>
<dbReference type="STRING" id="9986.ENSOCUP00000008124"/>
<feature type="compositionally biased region" description="Polar residues" evidence="5">
    <location>
        <begin position="232"/>
        <end position="245"/>
    </location>
</feature>
<dbReference type="Ensembl" id="ENSOCUT00000009419.4">
    <property type="protein sequence ID" value="ENSOCUP00000008124.4"/>
    <property type="gene ID" value="ENSOCUG00000009421.4"/>
</dbReference>
<dbReference type="InterPro" id="IPR006572">
    <property type="entry name" value="Znf_DBF"/>
</dbReference>
<evidence type="ECO:0000256" key="5">
    <source>
        <dbReference type="SAM" id="MobiDB-lite"/>
    </source>
</evidence>
<evidence type="ECO:0000256" key="1">
    <source>
        <dbReference type="ARBA" id="ARBA00022723"/>
    </source>
</evidence>
<dbReference type="InParanoid" id="G1SX64"/>
<keyword evidence="2 4" id="KW-0863">Zinc-finger</keyword>
<dbReference type="GO" id="GO:0008270">
    <property type="term" value="F:zinc ion binding"/>
    <property type="evidence" value="ECO:0007669"/>
    <property type="project" value="UniProtKB-KW"/>
</dbReference>
<dbReference type="PaxDb" id="9986-ENSOCUP00000008124"/>
<feature type="compositionally biased region" description="Basic and acidic residues" evidence="5">
    <location>
        <begin position="110"/>
        <end position="126"/>
    </location>
</feature>
<dbReference type="EMBL" id="AAGW02042326">
    <property type="status" value="NOT_ANNOTATED_CDS"/>
    <property type="molecule type" value="Genomic_DNA"/>
</dbReference>
<dbReference type="InterPro" id="IPR038545">
    <property type="entry name" value="Znf_DBF_sf"/>
</dbReference>
<reference evidence="7" key="2">
    <citation type="submission" date="2025-08" db="UniProtKB">
        <authorList>
            <consortium name="Ensembl"/>
        </authorList>
    </citation>
    <scope>IDENTIFICATION</scope>
    <source>
        <strain evidence="7">Thorbecke</strain>
    </source>
</reference>
<gene>
    <name evidence="7" type="primary">ZDBF2</name>
</gene>
<dbReference type="PANTHER" id="PTHR21639">
    <property type="entry name" value="DBF4-TYPE ZINC FINGER-CONTAINING PROTEIN 2"/>
    <property type="match status" value="1"/>
</dbReference>
<feature type="compositionally biased region" description="Basic residues" evidence="5">
    <location>
        <begin position="597"/>
        <end position="622"/>
    </location>
</feature>
<dbReference type="Bgee" id="ENSOCUG00000009421">
    <property type="expression patterns" value="Expressed in ovary and 6 other cell types or tissues"/>
</dbReference>
<proteinExistence type="predicted"/>
<evidence type="ECO:0000256" key="3">
    <source>
        <dbReference type="ARBA" id="ARBA00022833"/>
    </source>
</evidence>
<evidence type="ECO:0000313" key="7">
    <source>
        <dbReference type="Ensembl" id="ENSOCUP00000008124.4"/>
    </source>
</evidence>
<feature type="region of interest" description="Disordered" evidence="5">
    <location>
        <begin position="207"/>
        <end position="297"/>
    </location>
</feature>
<dbReference type="SMART" id="SM00586">
    <property type="entry name" value="ZnF_DBF"/>
    <property type="match status" value="1"/>
</dbReference>
<evidence type="ECO:0000313" key="8">
    <source>
        <dbReference type="Proteomes" id="UP000001811"/>
    </source>
</evidence>
<dbReference type="GO" id="GO:0071514">
    <property type="term" value="P:genomic imprinting"/>
    <property type="evidence" value="ECO:0007669"/>
    <property type="project" value="TreeGrafter"/>
</dbReference>
<name>G1SX64_RABIT</name>
<dbReference type="Proteomes" id="UP000001811">
    <property type="component" value="Chromosome 7"/>
</dbReference>
<protein>
    <recommendedName>
        <fullName evidence="6">DBF4-type domain-containing protein</fullName>
    </recommendedName>
</protein>
<feature type="region of interest" description="Disordered" evidence="5">
    <location>
        <begin position="596"/>
        <end position="623"/>
    </location>
</feature>
<sequence>MQRKQGYCSYCRVQYTNLEQHLFSAQHRSLTRQSRRQMCTSSLMERFLQDVLRHHPYNYQENRSMQNEAPTNTDVPPDTVHMDESIPEEKAEDAAAPHRESPSESSEPAEESHSRPSKLLEHGEEVSVRPSVIQKLEKGQQQSLVFVPKVESSTKKFNPVDTGQATNKGKSLIRHPVICNAPARGLPESSCTRPVITKMTRLPLAAQMGSASKCDPNKPGKYDVPSDGVSRNIRSSSNLETSSVSYEKHKESNRKSLRVNSDKLVTQKGLKSQGKTSSGGFKSHESMGAESSERAEFPEVAANPAQNLSVTDMPSNVGIFEDAIPRHQEEFFSNMDCTEEEKHLGFSKSVILKQKGSMSTEMKFDCDSVRSVSDQPQEAVQGVNLWKEDGIDQEESRGSETSFDCSSFFHSLTSISKVAAKETNLSEKLYSDLQYKNIKPYVSELSCDCDDSPQVGTSQSQVIVRGESLQNIKPVSLVDQSYDSSGSEMNFDCDASLPTTSDYPMQSVKEEDLPNEMPFSLVDKNYGSSSSEVSADTVFPRQSVIDRPPVIVTETKLWKKSHVVLVDKNYGSSCSEASYDCDVPPQSVVDPPQLTVKGKKSKHRHARLKKKKRKSRKAKRHLHSDVSLEAVADEPQRDAEEINLLKEKNADLMDMNCESHGPEMGFHADARFVADQSEVAVNEVNPPNIDNDLENQSVHSSISNISFDSHAFSYLSVYDQPQGALGEVNLKELNVDMEVKSCGSSTSELTFDSDPPVLSVSNLCQLDVERLKEERANLEDES</sequence>
<feature type="domain" description="DBF4-type" evidence="6">
    <location>
        <begin position="1"/>
        <end position="50"/>
    </location>
</feature>
<feature type="compositionally biased region" description="Basic and acidic residues" evidence="5">
    <location>
        <begin position="80"/>
        <end position="102"/>
    </location>
</feature>
<feature type="compositionally biased region" description="Basic and acidic residues" evidence="5">
    <location>
        <begin position="282"/>
        <end position="297"/>
    </location>
</feature>
<keyword evidence="3" id="KW-0862">Zinc</keyword>
<dbReference type="InterPro" id="IPR038890">
    <property type="entry name" value="ZDBF2"/>
</dbReference>
<evidence type="ECO:0000259" key="6">
    <source>
        <dbReference type="PROSITE" id="PS51265"/>
    </source>
</evidence>
<keyword evidence="1" id="KW-0479">Metal-binding</keyword>
<reference evidence="7 8" key="1">
    <citation type="journal article" date="2011" name="Nature">
        <title>A high-resolution map of human evolutionary constraint using 29 mammals.</title>
        <authorList>
            <person name="Lindblad-Toh K."/>
            <person name="Garber M."/>
            <person name="Zuk O."/>
            <person name="Lin M.F."/>
            <person name="Parker B.J."/>
            <person name="Washietl S."/>
            <person name="Kheradpour P."/>
            <person name="Ernst J."/>
            <person name="Jordan G."/>
            <person name="Mauceli E."/>
            <person name="Ward L.D."/>
            <person name="Lowe C.B."/>
            <person name="Holloway A.K."/>
            <person name="Clamp M."/>
            <person name="Gnerre S."/>
            <person name="Alfoldi J."/>
            <person name="Beal K."/>
            <person name="Chang J."/>
            <person name="Clawson H."/>
            <person name="Cuff J."/>
            <person name="Di Palma F."/>
            <person name="Fitzgerald S."/>
            <person name="Flicek P."/>
            <person name="Guttman M."/>
            <person name="Hubisz M.J."/>
            <person name="Jaffe D.B."/>
            <person name="Jungreis I."/>
            <person name="Kent W.J."/>
            <person name="Kostka D."/>
            <person name="Lara M."/>
            <person name="Martins A.L."/>
            <person name="Massingham T."/>
            <person name="Moltke I."/>
            <person name="Raney B.J."/>
            <person name="Rasmussen M.D."/>
            <person name="Robinson J."/>
            <person name="Stark A."/>
            <person name="Vilella A.J."/>
            <person name="Wen J."/>
            <person name="Xie X."/>
            <person name="Zody M.C."/>
            <person name="Baldwin J."/>
            <person name="Bloom T."/>
            <person name="Chin C.W."/>
            <person name="Heiman D."/>
            <person name="Nicol R."/>
            <person name="Nusbaum C."/>
            <person name="Young S."/>
            <person name="Wilkinson J."/>
            <person name="Worley K.C."/>
            <person name="Kovar C.L."/>
            <person name="Muzny D.M."/>
            <person name="Gibbs R.A."/>
            <person name="Cree A."/>
            <person name="Dihn H.H."/>
            <person name="Fowler G."/>
            <person name="Jhangiani S."/>
            <person name="Joshi V."/>
            <person name="Lee S."/>
            <person name="Lewis L.R."/>
            <person name="Nazareth L.V."/>
            <person name="Okwuonu G."/>
            <person name="Santibanez J."/>
            <person name="Warren W.C."/>
            <person name="Mardis E.R."/>
            <person name="Weinstock G.M."/>
            <person name="Wilson R.K."/>
            <person name="Delehaunty K."/>
            <person name="Dooling D."/>
            <person name="Fronik C."/>
            <person name="Fulton L."/>
            <person name="Fulton B."/>
            <person name="Graves T."/>
            <person name="Minx P."/>
            <person name="Sodergren E."/>
            <person name="Birney E."/>
            <person name="Margulies E.H."/>
            <person name="Herrero J."/>
            <person name="Green E.D."/>
            <person name="Haussler D."/>
            <person name="Siepel A."/>
            <person name="Goldman N."/>
            <person name="Pollard K.S."/>
            <person name="Pedersen J.S."/>
            <person name="Lander E.S."/>
            <person name="Kellis M."/>
        </authorList>
    </citation>
    <scope>NUCLEOTIDE SEQUENCE [LARGE SCALE GENOMIC DNA]</scope>
    <source>
        <strain evidence="7 8">Thorbecke inbred</strain>
    </source>
</reference>
<feature type="compositionally biased region" description="Polar residues" evidence="5">
    <location>
        <begin position="60"/>
        <end position="74"/>
    </location>
</feature>
<dbReference type="Gene3D" id="6.10.250.3410">
    <property type="entry name" value="DBF zinc finger"/>
    <property type="match status" value="1"/>
</dbReference>